<keyword evidence="2" id="KW-0496">Mitochondrion</keyword>
<feature type="transmembrane region" description="Helical" evidence="1">
    <location>
        <begin position="83"/>
        <end position="104"/>
    </location>
</feature>
<organism evidence="2">
    <name type="scientific">Thrips hawaiiensis</name>
    <dbReference type="NCBI Taxonomy" id="163894"/>
    <lineage>
        <taxon>Eukaryota</taxon>
        <taxon>Metazoa</taxon>
        <taxon>Ecdysozoa</taxon>
        <taxon>Arthropoda</taxon>
        <taxon>Hexapoda</taxon>
        <taxon>Insecta</taxon>
        <taxon>Pterygota</taxon>
        <taxon>Neoptera</taxon>
        <taxon>Paraneoptera</taxon>
        <taxon>Thysanoptera</taxon>
        <taxon>Terebrantia</taxon>
        <taxon>Thripoidea</taxon>
        <taxon>Thripidae</taxon>
        <taxon>Thrips</taxon>
    </lineage>
</organism>
<keyword evidence="1" id="KW-0472">Membrane</keyword>
<proteinExistence type="predicted"/>
<protein>
    <submittedName>
        <fullName evidence="2">NADH dehydrogenase subunit 6</fullName>
    </submittedName>
</protein>
<feature type="transmembrane region" description="Helical" evidence="1">
    <location>
        <begin position="49"/>
        <end position="71"/>
    </location>
</feature>
<dbReference type="EMBL" id="MW582621">
    <property type="protein sequence ID" value="QSQ87292.1"/>
    <property type="molecule type" value="Genomic_DNA"/>
</dbReference>
<feature type="transmembrane region" description="Helical" evidence="1">
    <location>
        <begin position="131"/>
        <end position="149"/>
    </location>
</feature>
<sequence>MLTLLFSTLLTSSYMMIFTNHPLILAMLVLFQAMMTSIILGMISSFMYFSYFFYIVYLGGILMLFFYIIGLIKHKETLSDSKLKWETIFFVFIGFISMMEMNLIEDEYEISMSMFMEMIMSIFSTSSMKPAIYFMFFLLFIMVIVVYLSDTSKGSMRKI</sequence>
<name>A0A8A0XX50_9NEOP</name>
<keyword evidence="1" id="KW-0812">Transmembrane</keyword>
<evidence type="ECO:0000256" key="1">
    <source>
        <dbReference type="SAM" id="Phobius"/>
    </source>
</evidence>
<dbReference type="AlphaFoldDB" id="A0A8A0XX50"/>
<feature type="transmembrane region" description="Helical" evidence="1">
    <location>
        <begin position="23"/>
        <end position="43"/>
    </location>
</feature>
<accession>A0A8A0XX50</accession>
<keyword evidence="1" id="KW-1133">Transmembrane helix</keyword>
<geneLocation type="mitochondrion" evidence="2"/>
<gene>
    <name evidence="2" type="primary">nad6</name>
</gene>
<evidence type="ECO:0000313" key="2">
    <source>
        <dbReference type="EMBL" id="QSQ87292.1"/>
    </source>
</evidence>
<reference evidence="2" key="1">
    <citation type="submission" date="2021-02" db="EMBL/GenBank/DDBJ databases">
        <title>Complete mitochondrial genome sequence for the Thrips hawaiiensis (Thysanoptera: Thripidae).</title>
        <authorList>
            <person name="Wang Y."/>
        </authorList>
    </citation>
    <scope>NUCLEOTIDE SEQUENCE</scope>
</reference>